<evidence type="ECO:0000313" key="2">
    <source>
        <dbReference type="Proteomes" id="UP001199070"/>
    </source>
</evidence>
<comment type="caution">
    <text evidence="1">The sequence shown here is derived from an EMBL/GenBank/DDBJ whole genome shotgun (WGS) entry which is preliminary data.</text>
</comment>
<evidence type="ECO:0000313" key="1">
    <source>
        <dbReference type="EMBL" id="MCA8380249.1"/>
    </source>
</evidence>
<organism evidence="1 2">
    <name type="scientific">Burkholderia cenocepacia</name>
    <dbReference type="NCBI Taxonomy" id="95486"/>
    <lineage>
        <taxon>Bacteria</taxon>
        <taxon>Pseudomonadati</taxon>
        <taxon>Pseudomonadota</taxon>
        <taxon>Betaproteobacteria</taxon>
        <taxon>Burkholderiales</taxon>
        <taxon>Burkholderiaceae</taxon>
        <taxon>Burkholderia</taxon>
        <taxon>Burkholderia cepacia complex</taxon>
    </lineage>
</organism>
<reference evidence="1" key="1">
    <citation type="submission" date="2023-08" db="EMBL/GenBank/DDBJ databases">
        <title>A collection of bacterial strains from the Burkholderia cepacia Research Laboratory and Repository.</title>
        <authorList>
            <person name="Lipuma J."/>
            <person name="Spilker T."/>
        </authorList>
    </citation>
    <scope>NUCLEOTIDE SEQUENCE</scope>
    <source>
        <strain evidence="1">AU0862</strain>
    </source>
</reference>
<protein>
    <recommendedName>
        <fullName evidence="3">Lipoprotein</fullName>
    </recommendedName>
</protein>
<proteinExistence type="predicted"/>
<dbReference type="PROSITE" id="PS51257">
    <property type="entry name" value="PROKAR_LIPOPROTEIN"/>
    <property type="match status" value="1"/>
</dbReference>
<accession>A0AAW4TDV3</accession>
<dbReference type="RefSeq" id="WP_012339405.1">
    <property type="nucleotide sequence ID" value="NZ_CADETM010000016.1"/>
</dbReference>
<sequence>MRGIFVLLMLSFVLSACIFNPARDRPVRSPTTFLRDVKIVVDSGDLGNVEFVGNQLRIVCDSGSPEPVRDREGTIKGYGVDVKCTASSKEYEKERNFNYGLFWPDGMNFYRAGLSLPINGGAMCITPFDLLEVFGDVEKYPVSHWGSWSYMYKRSDINSRAVFSIDGNGCVGGVYVSMNRERVR</sequence>
<name>A0AAW4TDV3_9BURK</name>
<dbReference type="EMBL" id="JAIZTC010000004">
    <property type="protein sequence ID" value="MCA8380249.1"/>
    <property type="molecule type" value="Genomic_DNA"/>
</dbReference>
<gene>
    <name evidence="1" type="ORF">LGN22_15360</name>
</gene>
<evidence type="ECO:0008006" key="3">
    <source>
        <dbReference type="Google" id="ProtNLM"/>
    </source>
</evidence>
<dbReference type="AlphaFoldDB" id="A0AAW4TDV3"/>
<dbReference type="Proteomes" id="UP001199070">
    <property type="component" value="Unassembled WGS sequence"/>
</dbReference>